<keyword evidence="7" id="KW-1185">Reference proteome</keyword>
<reference evidence="6" key="1">
    <citation type="journal article" date="2020" name="Stud. Mycol.">
        <title>101 Dothideomycetes genomes: a test case for predicting lifestyles and emergence of pathogens.</title>
        <authorList>
            <person name="Haridas S."/>
            <person name="Albert R."/>
            <person name="Binder M."/>
            <person name="Bloem J."/>
            <person name="Labutti K."/>
            <person name="Salamov A."/>
            <person name="Andreopoulos B."/>
            <person name="Baker S."/>
            <person name="Barry K."/>
            <person name="Bills G."/>
            <person name="Bluhm B."/>
            <person name="Cannon C."/>
            <person name="Castanera R."/>
            <person name="Culley D."/>
            <person name="Daum C."/>
            <person name="Ezra D."/>
            <person name="Gonzalez J."/>
            <person name="Henrissat B."/>
            <person name="Kuo A."/>
            <person name="Liang C."/>
            <person name="Lipzen A."/>
            <person name="Lutzoni F."/>
            <person name="Magnuson J."/>
            <person name="Mondo S."/>
            <person name="Nolan M."/>
            <person name="Ohm R."/>
            <person name="Pangilinan J."/>
            <person name="Park H.-J."/>
            <person name="Ramirez L."/>
            <person name="Alfaro M."/>
            <person name="Sun H."/>
            <person name="Tritt A."/>
            <person name="Yoshinaga Y."/>
            <person name="Zwiers L.-H."/>
            <person name="Turgeon B."/>
            <person name="Goodwin S."/>
            <person name="Spatafora J."/>
            <person name="Crous P."/>
            <person name="Grigoriev I."/>
        </authorList>
    </citation>
    <scope>NUCLEOTIDE SEQUENCE</scope>
    <source>
        <strain evidence="6">CBS 207.26</strain>
    </source>
</reference>
<evidence type="ECO:0000256" key="4">
    <source>
        <dbReference type="ARBA" id="ARBA00023136"/>
    </source>
</evidence>
<keyword evidence="4 5" id="KW-0472">Membrane</keyword>
<feature type="transmembrane region" description="Helical" evidence="5">
    <location>
        <begin position="131"/>
        <end position="156"/>
    </location>
</feature>
<feature type="transmembrane region" description="Helical" evidence="5">
    <location>
        <begin position="27"/>
        <end position="46"/>
    </location>
</feature>
<evidence type="ECO:0000256" key="5">
    <source>
        <dbReference type="SAM" id="Phobius"/>
    </source>
</evidence>
<dbReference type="GO" id="GO:0016020">
    <property type="term" value="C:membrane"/>
    <property type="evidence" value="ECO:0007669"/>
    <property type="project" value="UniProtKB-SubCell"/>
</dbReference>
<name>A0A6A6DTK8_9PEZI</name>
<accession>A0A6A6DTK8</accession>
<comment type="subcellular location">
    <subcellularLocation>
        <location evidence="1">Membrane</location>
        <topology evidence="1">Multi-pass membrane protein</topology>
    </subcellularLocation>
</comment>
<evidence type="ECO:0000256" key="1">
    <source>
        <dbReference type="ARBA" id="ARBA00004141"/>
    </source>
</evidence>
<evidence type="ECO:0000313" key="6">
    <source>
        <dbReference type="EMBL" id="KAF2182924.1"/>
    </source>
</evidence>
<dbReference type="Pfam" id="PF04479">
    <property type="entry name" value="RTA1"/>
    <property type="match status" value="1"/>
</dbReference>
<dbReference type="OrthoDB" id="3358017at2759"/>
<keyword evidence="3 5" id="KW-1133">Transmembrane helix</keyword>
<proteinExistence type="predicted"/>
<feature type="transmembrane region" description="Helical" evidence="5">
    <location>
        <begin position="87"/>
        <end position="111"/>
    </location>
</feature>
<dbReference type="PANTHER" id="PTHR31465:SF35">
    <property type="entry name" value="RTA1 DOMAIN PROTEIN-RELATED"/>
    <property type="match status" value="1"/>
</dbReference>
<keyword evidence="2 5" id="KW-0812">Transmembrane</keyword>
<evidence type="ECO:0000256" key="3">
    <source>
        <dbReference type="ARBA" id="ARBA00022989"/>
    </source>
</evidence>
<sequence length="308" mass="34419">MPTNATQPDESHDDETVFSLYHYEPSFPAAVVFVALFGGSTLFHLVQIFSKKTWFFVPFFVGGCFEISGFVGRAISARETYPNYSLMPYIIQSVLLLLGPTLYAASIYMLLGRLIRLLGASKYSLIRVEHLTKYFVVGDVLSFLTLYIGGGLLAAATEKSQQDLGNNIIIVGLGIQIIFFSFFMIVTCIFHYRILLTPTRHSMFLTVPWPRAILILYIASALIMIRSAFRMAEYVMGMDSELQSKEVYLYVLDACLMAGVTVLYNVFHPSQVISADELAKARGEFEGIAGEYEYSGDFVRLSSPKATP</sequence>
<gene>
    <name evidence="6" type="ORF">K469DRAFT_584807</name>
</gene>
<feature type="transmembrane region" description="Helical" evidence="5">
    <location>
        <begin position="168"/>
        <end position="192"/>
    </location>
</feature>
<dbReference type="PANTHER" id="PTHR31465">
    <property type="entry name" value="PROTEIN RTA1-RELATED"/>
    <property type="match status" value="1"/>
</dbReference>
<dbReference type="Proteomes" id="UP000800200">
    <property type="component" value="Unassembled WGS sequence"/>
</dbReference>
<evidence type="ECO:0000256" key="2">
    <source>
        <dbReference type="ARBA" id="ARBA00022692"/>
    </source>
</evidence>
<dbReference type="InterPro" id="IPR007568">
    <property type="entry name" value="RTA1"/>
</dbReference>
<protein>
    <submittedName>
        <fullName evidence="6">RTA1-domain-containing protein</fullName>
    </submittedName>
</protein>
<dbReference type="EMBL" id="ML994645">
    <property type="protein sequence ID" value="KAF2182924.1"/>
    <property type="molecule type" value="Genomic_DNA"/>
</dbReference>
<evidence type="ECO:0000313" key="7">
    <source>
        <dbReference type="Proteomes" id="UP000800200"/>
    </source>
</evidence>
<feature type="transmembrane region" description="Helical" evidence="5">
    <location>
        <begin position="53"/>
        <end position="75"/>
    </location>
</feature>
<feature type="transmembrane region" description="Helical" evidence="5">
    <location>
        <begin position="212"/>
        <end position="229"/>
    </location>
</feature>
<organism evidence="6 7">
    <name type="scientific">Zopfia rhizophila CBS 207.26</name>
    <dbReference type="NCBI Taxonomy" id="1314779"/>
    <lineage>
        <taxon>Eukaryota</taxon>
        <taxon>Fungi</taxon>
        <taxon>Dikarya</taxon>
        <taxon>Ascomycota</taxon>
        <taxon>Pezizomycotina</taxon>
        <taxon>Dothideomycetes</taxon>
        <taxon>Dothideomycetes incertae sedis</taxon>
        <taxon>Zopfiaceae</taxon>
        <taxon>Zopfia</taxon>
    </lineage>
</organism>
<feature type="transmembrane region" description="Helical" evidence="5">
    <location>
        <begin position="249"/>
        <end position="267"/>
    </location>
</feature>
<dbReference type="AlphaFoldDB" id="A0A6A6DTK8"/>